<name>A0ABQ9I1K1_9NEOP</name>
<evidence type="ECO:0000256" key="1">
    <source>
        <dbReference type="SAM" id="MobiDB-lite"/>
    </source>
</evidence>
<organism evidence="2 3">
    <name type="scientific">Dryococelus australis</name>
    <dbReference type="NCBI Taxonomy" id="614101"/>
    <lineage>
        <taxon>Eukaryota</taxon>
        <taxon>Metazoa</taxon>
        <taxon>Ecdysozoa</taxon>
        <taxon>Arthropoda</taxon>
        <taxon>Hexapoda</taxon>
        <taxon>Insecta</taxon>
        <taxon>Pterygota</taxon>
        <taxon>Neoptera</taxon>
        <taxon>Polyneoptera</taxon>
        <taxon>Phasmatodea</taxon>
        <taxon>Verophasmatodea</taxon>
        <taxon>Anareolatae</taxon>
        <taxon>Phasmatidae</taxon>
        <taxon>Eurycanthinae</taxon>
        <taxon>Dryococelus</taxon>
    </lineage>
</organism>
<evidence type="ECO:0000313" key="2">
    <source>
        <dbReference type="EMBL" id="KAJ8890522.1"/>
    </source>
</evidence>
<protein>
    <recommendedName>
        <fullName evidence="4">Transposase</fullName>
    </recommendedName>
</protein>
<proteinExistence type="predicted"/>
<evidence type="ECO:0000313" key="3">
    <source>
        <dbReference type="Proteomes" id="UP001159363"/>
    </source>
</evidence>
<feature type="region of interest" description="Disordered" evidence="1">
    <location>
        <begin position="157"/>
        <end position="177"/>
    </location>
</feature>
<reference evidence="2 3" key="1">
    <citation type="submission" date="2023-02" db="EMBL/GenBank/DDBJ databases">
        <title>LHISI_Scaffold_Assembly.</title>
        <authorList>
            <person name="Stuart O.P."/>
            <person name="Cleave R."/>
            <person name="Magrath M.J.L."/>
            <person name="Mikheyev A.S."/>
        </authorList>
    </citation>
    <scope>NUCLEOTIDE SEQUENCE [LARGE SCALE GENOMIC DNA]</scope>
    <source>
        <strain evidence="2">Daus_M_001</strain>
        <tissue evidence="2">Leg muscle</tissue>
    </source>
</reference>
<dbReference type="Proteomes" id="UP001159363">
    <property type="component" value="Chromosome 3"/>
</dbReference>
<evidence type="ECO:0008006" key="4">
    <source>
        <dbReference type="Google" id="ProtNLM"/>
    </source>
</evidence>
<gene>
    <name evidence="2" type="ORF">PR048_010031</name>
</gene>
<comment type="caution">
    <text evidence="2">The sequence shown here is derived from an EMBL/GenBank/DDBJ whole genome shotgun (WGS) entry which is preliminary data.</text>
</comment>
<sequence>MPCFKSYYAVVRRQQCSLIGLARPEPRSQPYRTSLGRIGSPVKARQARPKSIAQLMEWLQEEWRRIPAEVTTIEQTLWTAIRVSEGTEQIGIQKSNAAAVPFVQTYPFADYGVAVAERLACPSPTKANRVQSPAGRLPNFRIWESCRTMPLVGGFSRASPDLGAAPDSDPSWLSRPR</sequence>
<keyword evidence="3" id="KW-1185">Reference proteome</keyword>
<accession>A0ABQ9I1K1</accession>
<dbReference type="EMBL" id="JARBHB010000003">
    <property type="protein sequence ID" value="KAJ8890522.1"/>
    <property type="molecule type" value="Genomic_DNA"/>
</dbReference>